<dbReference type="Proteomes" id="UP000735302">
    <property type="component" value="Unassembled WGS sequence"/>
</dbReference>
<dbReference type="EMBL" id="BLXT01007705">
    <property type="protein sequence ID" value="GFO41677.1"/>
    <property type="molecule type" value="Genomic_DNA"/>
</dbReference>
<organism evidence="1 2">
    <name type="scientific">Plakobranchus ocellatus</name>
    <dbReference type="NCBI Taxonomy" id="259542"/>
    <lineage>
        <taxon>Eukaryota</taxon>
        <taxon>Metazoa</taxon>
        <taxon>Spiralia</taxon>
        <taxon>Lophotrochozoa</taxon>
        <taxon>Mollusca</taxon>
        <taxon>Gastropoda</taxon>
        <taxon>Heterobranchia</taxon>
        <taxon>Euthyneura</taxon>
        <taxon>Panpulmonata</taxon>
        <taxon>Sacoglossa</taxon>
        <taxon>Placobranchoidea</taxon>
        <taxon>Plakobranchidae</taxon>
        <taxon>Plakobranchus</taxon>
    </lineage>
</organism>
<accession>A0AAV4DCC2</accession>
<sequence length="183" mass="20566">MRRFPFVRPGVLGRGFARQAIDFEGVNAEKVGLTSRLALRACLSAEFYELALSIMSSSPRVPPWLRRSEDNRRARLMSSGSKELRAKSRGSARWCPELRDGHGPAGRREDVREDSIRTSHQAVTQTGGFLLLEVWARGYFTQSRKTAIDLKVDSHNEKNAPQCRLHPPQHCYAFDPNASPSTS</sequence>
<proteinExistence type="predicted"/>
<reference evidence="1 2" key="1">
    <citation type="journal article" date="2021" name="Elife">
        <title>Chloroplast acquisition without the gene transfer in kleptoplastic sea slugs, Plakobranchus ocellatus.</title>
        <authorList>
            <person name="Maeda T."/>
            <person name="Takahashi S."/>
            <person name="Yoshida T."/>
            <person name="Shimamura S."/>
            <person name="Takaki Y."/>
            <person name="Nagai Y."/>
            <person name="Toyoda A."/>
            <person name="Suzuki Y."/>
            <person name="Arimoto A."/>
            <person name="Ishii H."/>
            <person name="Satoh N."/>
            <person name="Nishiyama T."/>
            <person name="Hasebe M."/>
            <person name="Maruyama T."/>
            <person name="Minagawa J."/>
            <person name="Obokata J."/>
            <person name="Shigenobu S."/>
        </authorList>
    </citation>
    <scope>NUCLEOTIDE SEQUENCE [LARGE SCALE GENOMIC DNA]</scope>
</reference>
<name>A0AAV4DCC2_9GAST</name>
<evidence type="ECO:0000313" key="2">
    <source>
        <dbReference type="Proteomes" id="UP000735302"/>
    </source>
</evidence>
<comment type="caution">
    <text evidence="1">The sequence shown here is derived from an EMBL/GenBank/DDBJ whole genome shotgun (WGS) entry which is preliminary data.</text>
</comment>
<gene>
    <name evidence="1" type="ORF">PoB_006818200</name>
</gene>
<evidence type="ECO:0000313" key="1">
    <source>
        <dbReference type="EMBL" id="GFO41677.1"/>
    </source>
</evidence>
<protein>
    <submittedName>
        <fullName evidence="1">Uncharacterized protein</fullName>
    </submittedName>
</protein>
<keyword evidence="2" id="KW-1185">Reference proteome</keyword>
<dbReference type="AlphaFoldDB" id="A0AAV4DCC2"/>